<dbReference type="AlphaFoldDB" id="A0A413YT77"/>
<name>A0A413YT77_9FIRM</name>
<gene>
    <name evidence="2" type="ORF">DW856_19140</name>
</gene>
<accession>A0A413YT77</accession>
<sequence length="78" mass="8785">MLEIILYAIGFFIFTIFLQWLLHKVRRNHNQGNSAIWVGNGAIIVICVMGLMTKNVDYFAALLGFIVGDEVGKQAGWQ</sequence>
<protein>
    <submittedName>
        <fullName evidence="2">Uncharacterized protein</fullName>
    </submittedName>
</protein>
<evidence type="ECO:0000256" key="1">
    <source>
        <dbReference type="SAM" id="Phobius"/>
    </source>
</evidence>
<keyword evidence="1" id="KW-1133">Transmembrane helix</keyword>
<keyword evidence="1" id="KW-0812">Transmembrane</keyword>
<organism evidence="2 3">
    <name type="scientific">Roseburia intestinalis</name>
    <dbReference type="NCBI Taxonomy" id="166486"/>
    <lineage>
        <taxon>Bacteria</taxon>
        <taxon>Bacillati</taxon>
        <taxon>Bacillota</taxon>
        <taxon>Clostridia</taxon>
        <taxon>Lachnospirales</taxon>
        <taxon>Lachnospiraceae</taxon>
        <taxon>Roseburia</taxon>
    </lineage>
</organism>
<dbReference type="EMBL" id="QSHO01000029">
    <property type="protein sequence ID" value="RHC12253.1"/>
    <property type="molecule type" value="Genomic_DNA"/>
</dbReference>
<reference evidence="2 3" key="1">
    <citation type="submission" date="2018-08" db="EMBL/GenBank/DDBJ databases">
        <title>A genome reference for cultivated species of the human gut microbiota.</title>
        <authorList>
            <person name="Zou Y."/>
            <person name="Xue W."/>
            <person name="Luo G."/>
        </authorList>
    </citation>
    <scope>NUCLEOTIDE SEQUENCE [LARGE SCALE GENOMIC DNA]</scope>
    <source>
        <strain evidence="2 3">AM37-1AC</strain>
    </source>
</reference>
<evidence type="ECO:0000313" key="3">
    <source>
        <dbReference type="Proteomes" id="UP000283513"/>
    </source>
</evidence>
<dbReference type="RefSeq" id="WP_015521624.1">
    <property type="nucleotide sequence ID" value="NZ_CACRUM010000032.1"/>
</dbReference>
<feature type="transmembrane region" description="Helical" evidence="1">
    <location>
        <begin position="34"/>
        <end position="53"/>
    </location>
</feature>
<comment type="caution">
    <text evidence="2">The sequence shown here is derived from an EMBL/GenBank/DDBJ whole genome shotgun (WGS) entry which is preliminary data.</text>
</comment>
<evidence type="ECO:0000313" key="2">
    <source>
        <dbReference type="EMBL" id="RHC12253.1"/>
    </source>
</evidence>
<feature type="transmembrane region" description="Helical" evidence="1">
    <location>
        <begin position="6"/>
        <end position="22"/>
    </location>
</feature>
<proteinExistence type="predicted"/>
<dbReference type="Proteomes" id="UP000283513">
    <property type="component" value="Unassembled WGS sequence"/>
</dbReference>
<keyword evidence="1" id="KW-0472">Membrane</keyword>